<comment type="caution">
    <text evidence="1">The sequence shown here is derived from an EMBL/GenBank/DDBJ whole genome shotgun (WGS) entry which is preliminary data.</text>
</comment>
<dbReference type="Proteomes" id="UP000290572">
    <property type="component" value="Unassembled WGS sequence"/>
</dbReference>
<reference evidence="1 2" key="1">
    <citation type="submission" date="2018-03" db="EMBL/GenBank/DDBJ databases">
        <title>Draft genome sequence of Rohu Carp (Labeo rohita).</title>
        <authorList>
            <person name="Das P."/>
            <person name="Kushwaha B."/>
            <person name="Joshi C.G."/>
            <person name="Kumar D."/>
            <person name="Nagpure N.S."/>
            <person name="Sahoo L."/>
            <person name="Das S.P."/>
            <person name="Bit A."/>
            <person name="Patnaik S."/>
            <person name="Meher P.K."/>
            <person name="Jayasankar P."/>
            <person name="Koringa P.G."/>
            <person name="Patel N.V."/>
            <person name="Hinsu A.T."/>
            <person name="Kumar R."/>
            <person name="Pandey M."/>
            <person name="Agarwal S."/>
            <person name="Srivastava S."/>
            <person name="Singh M."/>
            <person name="Iquebal M.A."/>
            <person name="Jaiswal S."/>
            <person name="Angadi U.B."/>
            <person name="Kumar N."/>
            <person name="Raza M."/>
            <person name="Shah T.M."/>
            <person name="Rai A."/>
            <person name="Jena J.K."/>
        </authorList>
    </citation>
    <scope>NUCLEOTIDE SEQUENCE [LARGE SCALE GENOMIC DNA]</scope>
    <source>
        <strain evidence="1">DASCIFA01</strain>
        <tissue evidence="1">Testis</tissue>
    </source>
</reference>
<sequence>MGESCVVLCHRAKLLRYVLIPSSLTGSIQLSSSLISAIKAIPGSQALLEAISSALILATNAVPCSLVSIMKAFPSFLCPGCRSQQLGARIPSPTTGLQVYVSTLAPRSLTSIQLTVFVSVLPAPILVLRSPGSTTGLQAYDSTISQAPPGQLISPAPSWPITTLASSWIEPILNPFSSTGLLIREGKSHLSRDMNPESGNL</sequence>
<name>A0A498NZC3_LABRO</name>
<keyword evidence="2" id="KW-1185">Reference proteome</keyword>
<gene>
    <name evidence="1" type="ORF">ROHU_002396</name>
</gene>
<evidence type="ECO:0000313" key="2">
    <source>
        <dbReference type="Proteomes" id="UP000290572"/>
    </source>
</evidence>
<protein>
    <submittedName>
        <fullName evidence="1">Uncharacterized protein</fullName>
    </submittedName>
</protein>
<evidence type="ECO:0000313" key="1">
    <source>
        <dbReference type="EMBL" id="RXN37056.1"/>
    </source>
</evidence>
<dbReference type="EMBL" id="QBIY01006434">
    <property type="protein sequence ID" value="RXN37056.1"/>
    <property type="molecule type" value="Genomic_DNA"/>
</dbReference>
<proteinExistence type="predicted"/>
<dbReference type="AlphaFoldDB" id="A0A498NZC3"/>
<organism evidence="1 2">
    <name type="scientific">Labeo rohita</name>
    <name type="common">Indian major carp</name>
    <name type="synonym">Cyprinus rohita</name>
    <dbReference type="NCBI Taxonomy" id="84645"/>
    <lineage>
        <taxon>Eukaryota</taxon>
        <taxon>Metazoa</taxon>
        <taxon>Chordata</taxon>
        <taxon>Craniata</taxon>
        <taxon>Vertebrata</taxon>
        <taxon>Euteleostomi</taxon>
        <taxon>Actinopterygii</taxon>
        <taxon>Neopterygii</taxon>
        <taxon>Teleostei</taxon>
        <taxon>Ostariophysi</taxon>
        <taxon>Cypriniformes</taxon>
        <taxon>Cyprinidae</taxon>
        <taxon>Labeoninae</taxon>
        <taxon>Labeonini</taxon>
        <taxon>Labeo</taxon>
    </lineage>
</organism>
<accession>A0A498NZC3</accession>